<evidence type="ECO:0000256" key="4">
    <source>
        <dbReference type="ARBA" id="ARBA00022989"/>
    </source>
</evidence>
<comment type="subcellular location">
    <subcellularLocation>
        <location evidence="1">Membrane</location>
        <topology evidence="1">Multi-pass membrane protein</topology>
    </subcellularLocation>
</comment>
<keyword evidence="10" id="KW-1185">Reference proteome</keyword>
<keyword evidence="3 7" id="KW-0812">Transmembrane</keyword>
<evidence type="ECO:0000259" key="8">
    <source>
        <dbReference type="PROSITE" id="PS50850"/>
    </source>
</evidence>
<dbReference type="AlphaFoldDB" id="A0A9P8PUS7"/>
<evidence type="ECO:0000313" key="9">
    <source>
        <dbReference type="EMBL" id="KAH3678532.1"/>
    </source>
</evidence>
<dbReference type="PANTHER" id="PTHR43791:SF39">
    <property type="entry name" value="TRANSPORTER LIZ1_SEO1, PUTATIVE (AFU_ORTHOLOGUE AFUA_3G00980)-RELATED"/>
    <property type="match status" value="1"/>
</dbReference>
<name>A0A9P8PUS7_9ASCO</name>
<reference evidence="9" key="1">
    <citation type="journal article" date="2021" name="Open Biol.">
        <title>Shared evolutionary footprints suggest mitochondrial oxidative damage underlies multiple complex I losses in fungi.</title>
        <authorList>
            <person name="Schikora-Tamarit M.A."/>
            <person name="Marcet-Houben M."/>
            <person name="Nosek J."/>
            <person name="Gabaldon T."/>
        </authorList>
    </citation>
    <scope>NUCLEOTIDE SEQUENCE</scope>
    <source>
        <strain evidence="9">CBS6341</strain>
    </source>
</reference>
<dbReference type="Proteomes" id="UP000769528">
    <property type="component" value="Unassembled WGS sequence"/>
</dbReference>
<comment type="caution">
    <text evidence="9">The sequence shown here is derived from an EMBL/GenBank/DDBJ whole genome shotgun (WGS) entry which is preliminary data.</text>
</comment>
<evidence type="ECO:0000256" key="6">
    <source>
        <dbReference type="ARBA" id="ARBA00037968"/>
    </source>
</evidence>
<dbReference type="Gene3D" id="1.20.1250.20">
    <property type="entry name" value="MFS general substrate transporter like domains"/>
    <property type="match status" value="2"/>
</dbReference>
<dbReference type="Pfam" id="PF07690">
    <property type="entry name" value="MFS_1"/>
    <property type="match status" value="1"/>
</dbReference>
<feature type="transmembrane region" description="Helical" evidence="7">
    <location>
        <begin position="106"/>
        <end position="124"/>
    </location>
</feature>
<keyword evidence="4 7" id="KW-1133">Transmembrane helix</keyword>
<dbReference type="InterPro" id="IPR036259">
    <property type="entry name" value="MFS_trans_sf"/>
</dbReference>
<evidence type="ECO:0000256" key="1">
    <source>
        <dbReference type="ARBA" id="ARBA00004141"/>
    </source>
</evidence>
<evidence type="ECO:0000256" key="7">
    <source>
        <dbReference type="SAM" id="Phobius"/>
    </source>
</evidence>
<reference evidence="9" key="2">
    <citation type="submission" date="2021-01" db="EMBL/GenBank/DDBJ databases">
        <authorList>
            <person name="Schikora-Tamarit M.A."/>
        </authorList>
    </citation>
    <scope>NUCLEOTIDE SEQUENCE</scope>
    <source>
        <strain evidence="9">CBS6341</strain>
    </source>
</reference>
<feature type="domain" description="Major facilitator superfamily (MFS) profile" evidence="8">
    <location>
        <begin position="114"/>
        <end position="532"/>
    </location>
</feature>
<dbReference type="EMBL" id="JAEUBF010000443">
    <property type="protein sequence ID" value="KAH3678532.1"/>
    <property type="molecule type" value="Genomic_DNA"/>
</dbReference>
<dbReference type="PANTHER" id="PTHR43791">
    <property type="entry name" value="PERMEASE-RELATED"/>
    <property type="match status" value="1"/>
</dbReference>
<feature type="transmembrane region" description="Helical" evidence="7">
    <location>
        <begin position="273"/>
        <end position="294"/>
    </location>
</feature>
<feature type="transmembrane region" description="Helical" evidence="7">
    <location>
        <begin position="414"/>
        <end position="432"/>
    </location>
</feature>
<dbReference type="GO" id="GO:0022857">
    <property type="term" value="F:transmembrane transporter activity"/>
    <property type="evidence" value="ECO:0007669"/>
    <property type="project" value="InterPro"/>
</dbReference>
<feature type="transmembrane region" description="Helical" evidence="7">
    <location>
        <begin position="204"/>
        <end position="227"/>
    </location>
</feature>
<proteinExistence type="inferred from homology"/>
<dbReference type="InterPro" id="IPR020846">
    <property type="entry name" value="MFS_dom"/>
</dbReference>
<feature type="transmembrane region" description="Helical" evidence="7">
    <location>
        <begin position="180"/>
        <end position="198"/>
    </location>
</feature>
<keyword evidence="2" id="KW-0813">Transport</keyword>
<evidence type="ECO:0000256" key="2">
    <source>
        <dbReference type="ARBA" id="ARBA00022448"/>
    </source>
</evidence>
<comment type="similarity">
    <text evidence="6">Belongs to the major facilitator superfamily. Allantoate permease family.</text>
</comment>
<protein>
    <recommendedName>
        <fullName evidence="8">Major facilitator superfamily (MFS) profile domain-containing protein</fullName>
    </recommendedName>
</protein>
<evidence type="ECO:0000313" key="10">
    <source>
        <dbReference type="Proteomes" id="UP000769528"/>
    </source>
</evidence>
<organism evidence="9 10">
    <name type="scientific">Wickerhamomyces mucosus</name>
    <dbReference type="NCBI Taxonomy" id="1378264"/>
    <lineage>
        <taxon>Eukaryota</taxon>
        <taxon>Fungi</taxon>
        <taxon>Dikarya</taxon>
        <taxon>Ascomycota</taxon>
        <taxon>Saccharomycotina</taxon>
        <taxon>Saccharomycetes</taxon>
        <taxon>Phaffomycetales</taxon>
        <taxon>Wickerhamomycetaceae</taxon>
        <taxon>Wickerhamomyces</taxon>
    </lineage>
</organism>
<accession>A0A9P8PUS7</accession>
<sequence>MSNVWHLFVSVVKSFINSDHSNTLNNEMTNYLSNSQKLDEITESTTLSQTSTSYTAEDDDYDIFQTEFIDLTVPNSELKERRNSSFHRVKSIIIDYTDKHELEQNFMLKLDFFLLTSAILGYIIKYMNQLNVSTAYMNGMDKYYDMSKNEYNYMSTCWSIGYFIGQIFSAYFLRKFAPRVFLGTLEIIWGLLTLVMIYCEDIKYVYIIRFLVGLTESAFFPSIEYLLGSWYNPEEITKRSTLFALSSSFSRIVTGPIQNLILKWFKNGKFEPFQYLFFFDVLISIPVGIITIFFNPDTPTTTTNWYWSSSDKLVALERRRLSGALYNHVKQNQTDLARVKGFLKDWETYFFPLLFICYNNSGLNQIVMTTYLRDDLGMPAEKFNLFPSFIAALGIVVAISVGYISDFFKGTKNYLFVSINFICVAIGSYFLAFHWDSLSVPFHIFLYFIISVPGSFGQPQIFSWINRTLVDDDLKRHFIVVITNTIPYLTSAVHIVVWDTRNQPRFKAGFTYNVFLGIFGLVITYIIYRYTTSKYKRGRETRYSAITLNSVIAEEDENV</sequence>
<keyword evidence="5 7" id="KW-0472">Membrane</keyword>
<evidence type="ECO:0000256" key="3">
    <source>
        <dbReference type="ARBA" id="ARBA00022692"/>
    </source>
</evidence>
<dbReference type="GO" id="GO:0016020">
    <property type="term" value="C:membrane"/>
    <property type="evidence" value="ECO:0007669"/>
    <property type="project" value="UniProtKB-SubCell"/>
</dbReference>
<feature type="transmembrane region" description="Helical" evidence="7">
    <location>
        <begin position="510"/>
        <end position="528"/>
    </location>
</feature>
<evidence type="ECO:0000256" key="5">
    <source>
        <dbReference type="ARBA" id="ARBA00023136"/>
    </source>
</evidence>
<dbReference type="InterPro" id="IPR011701">
    <property type="entry name" value="MFS"/>
</dbReference>
<dbReference type="PROSITE" id="PS50850">
    <property type="entry name" value="MFS"/>
    <property type="match status" value="1"/>
</dbReference>
<dbReference type="FunFam" id="1.20.1250.20:FF:000065">
    <property type="entry name" value="Putative MFS pantothenate transporter"/>
    <property type="match status" value="1"/>
</dbReference>
<dbReference type="SUPFAM" id="SSF103473">
    <property type="entry name" value="MFS general substrate transporter"/>
    <property type="match status" value="1"/>
</dbReference>
<gene>
    <name evidence="9" type="ORF">WICMUC_001549</name>
</gene>
<dbReference type="OrthoDB" id="3639251at2759"/>
<feature type="transmembrane region" description="Helical" evidence="7">
    <location>
        <begin position="385"/>
        <end position="405"/>
    </location>
</feature>
<feature type="transmembrane region" description="Helical" evidence="7">
    <location>
        <begin position="153"/>
        <end position="173"/>
    </location>
</feature>
<feature type="transmembrane region" description="Helical" evidence="7">
    <location>
        <begin position="444"/>
        <end position="465"/>
    </location>
</feature>
<feature type="transmembrane region" description="Helical" evidence="7">
    <location>
        <begin position="477"/>
        <end position="498"/>
    </location>
</feature>